<evidence type="ECO:0000313" key="3">
    <source>
        <dbReference type="Proteomes" id="UP000002058"/>
    </source>
</evidence>
<evidence type="ECO:0000313" key="2">
    <source>
        <dbReference type="EMBL" id="EEP75759.1"/>
    </source>
</evidence>
<reference evidence="3" key="1">
    <citation type="journal article" date="2009" name="Genome Res.">
        <title>Comparative genomic analyses of the human fungal pathogens Coccidioides and their relatives.</title>
        <authorList>
            <person name="Sharpton T.J."/>
            <person name="Stajich J.E."/>
            <person name="Rounsley S.D."/>
            <person name="Gardner M.J."/>
            <person name="Wortman J.R."/>
            <person name="Jordar V.S."/>
            <person name="Maiti R."/>
            <person name="Kodira C.D."/>
            <person name="Neafsey D.E."/>
            <person name="Zeng Q."/>
            <person name="Hung C.-Y."/>
            <person name="McMahan C."/>
            <person name="Muszewska A."/>
            <person name="Grynberg M."/>
            <person name="Mandel M.A."/>
            <person name="Kellner E.M."/>
            <person name="Barker B.M."/>
            <person name="Galgiani J.N."/>
            <person name="Orbach M.J."/>
            <person name="Kirkland T.N."/>
            <person name="Cole G.T."/>
            <person name="Henn M.R."/>
            <person name="Birren B.W."/>
            <person name="Taylor J.W."/>
        </authorList>
    </citation>
    <scope>NUCLEOTIDE SEQUENCE [LARGE SCALE GENOMIC DNA]</scope>
    <source>
        <strain evidence="3">UAMH 1704</strain>
    </source>
</reference>
<dbReference type="KEGG" id="ure:UREG_00606"/>
<dbReference type="AlphaFoldDB" id="C4JDW6"/>
<dbReference type="eggNOG" id="ENOG502SP9G">
    <property type="taxonomic scope" value="Eukaryota"/>
</dbReference>
<sequence>MGTRSVICIWYKGRFVVAQYTQFDGYPEGQGIKILKFLAAPGNVERLKAGLEHVKIISEEEHNEIAEKVEEDTRAKQAAGAQILQFDFSGRSEFDRAFPSLSRLAGGRILELVAQGTAEKPTMIYMDLGFVNDALFCEWAYCVDLDSGVFEVFGGGTSKEQSGSKRFQDVGEPDAPVPRLVKSFSFDNLPKDQDEFIDILNVALEGPQEARDGEQVQGQQEEAQTAEDND</sequence>
<dbReference type="EMBL" id="CH476615">
    <property type="protein sequence ID" value="EEP75759.1"/>
    <property type="molecule type" value="Genomic_DNA"/>
</dbReference>
<dbReference type="RefSeq" id="XP_002541092.1">
    <property type="nucleotide sequence ID" value="XM_002541046.1"/>
</dbReference>
<organism evidence="2 3">
    <name type="scientific">Uncinocarpus reesii (strain UAMH 1704)</name>
    <dbReference type="NCBI Taxonomy" id="336963"/>
    <lineage>
        <taxon>Eukaryota</taxon>
        <taxon>Fungi</taxon>
        <taxon>Dikarya</taxon>
        <taxon>Ascomycota</taxon>
        <taxon>Pezizomycotina</taxon>
        <taxon>Eurotiomycetes</taxon>
        <taxon>Eurotiomycetidae</taxon>
        <taxon>Onygenales</taxon>
        <taxon>Onygenaceae</taxon>
        <taxon>Uncinocarpus</taxon>
    </lineage>
</organism>
<dbReference type="OMA" id="YHIAQYG"/>
<dbReference type="Proteomes" id="UP000002058">
    <property type="component" value="Unassembled WGS sequence"/>
</dbReference>
<keyword evidence="3" id="KW-1185">Reference proteome</keyword>
<feature type="region of interest" description="Disordered" evidence="1">
    <location>
        <begin position="207"/>
        <end position="230"/>
    </location>
</feature>
<dbReference type="HOGENOM" id="CLU_085467_0_0_1"/>
<dbReference type="InParanoid" id="C4JDW6"/>
<proteinExistence type="predicted"/>
<name>C4JDW6_UNCRE</name>
<gene>
    <name evidence="2" type="ORF">UREG_00606</name>
</gene>
<dbReference type="GeneID" id="8438627"/>
<protein>
    <submittedName>
        <fullName evidence="2">Uncharacterized protein</fullName>
    </submittedName>
</protein>
<dbReference type="VEuPathDB" id="FungiDB:UREG_00606"/>
<dbReference type="OrthoDB" id="3938867at2759"/>
<evidence type="ECO:0000256" key="1">
    <source>
        <dbReference type="SAM" id="MobiDB-lite"/>
    </source>
</evidence>
<accession>C4JDW6</accession>